<keyword evidence="1" id="KW-0472">Membrane</keyword>
<feature type="domain" description="DUF3592" evidence="2">
    <location>
        <begin position="54"/>
        <end position="115"/>
    </location>
</feature>
<keyword evidence="1" id="KW-1133">Transmembrane helix</keyword>
<dbReference type="Proteomes" id="UP001139384">
    <property type="component" value="Unassembled WGS sequence"/>
</dbReference>
<sequence>MEAFAAFFYIVPAIMIAIAVAAIVAVLRRSLRVSRAWNGGLTAEARCLRTYTTTSGGGGDSSVRTTLHHVYEFVTREGRPVRFEERGGPGTTLEGDIVTVHYAPDRPEHATARPPARGKLAAGTGCLLAFLGVFIVFGIGFMLVAHAMFSTADDFLGP</sequence>
<accession>A0A9X1QAR3</accession>
<evidence type="ECO:0000259" key="2">
    <source>
        <dbReference type="Pfam" id="PF12158"/>
    </source>
</evidence>
<dbReference type="Pfam" id="PF12158">
    <property type="entry name" value="DUF3592"/>
    <property type="match status" value="1"/>
</dbReference>
<dbReference type="InterPro" id="IPR021994">
    <property type="entry name" value="DUF3592"/>
</dbReference>
<feature type="transmembrane region" description="Helical" evidence="1">
    <location>
        <begin position="127"/>
        <end position="149"/>
    </location>
</feature>
<proteinExistence type="predicted"/>
<evidence type="ECO:0000313" key="4">
    <source>
        <dbReference type="Proteomes" id="UP001139384"/>
    </source>
</evidence>
<protein>
    <submittedName>
        <fullName evidence="3">DUF3592 domain-containing protein</fullName>
    </submittedName>
</protein>
<feature type="transmembrane region" description="Helical" evidence="1">
    <location>
        <begin position="6"/>
        <end position="27"/>
    </location>
</feature>
<organism evidence="3 4">
    <name type="scientific">Streptomyces muensis</name>
    <dbReference type="NCBI Taxonomy" id="1077944"/>
    <lineage>
        <taxon>Bacteria</taxon>
        <taxon>Bacillati</taxon>
        <taxon>Actinomycetota</taxon>
        <taxon>Actinomycetes</taxon>
        <taxon>Kitasatosporales</taxon>
        <taxon>Streptomycetaceae</taxon>
        <taxon>Streptomyces</taxon>
    </lineage>
</organism>
<gene>
    <name evidence="3" type="ORF">L0P92_43555</name>
</gene>
<dbReference type="EMBL" id="JAKEIP010000492">
    <property type="protein sequence ID" value="MCF1600366.1"/>
    <property type="molecule type" value="Genomic_DNA"/>
</dbReference>
<dbReference type="RefSeq" id="WP_234768667.1">
    <property type="nucleotide sequence ID" value="NZ_JAKEIP010000492.1"/>
</dbReference>
<keyword evidence="1" id="KW-0812">Transmembrane</keyword>
<name>A0A9X1QAR3_STRM4</name>
<reference evidence="3" key="1">
    <citation type="submission" date="2022-01" db="EMBL/GenBank/DDBJ databases">
        <title>Draft Genome Sequences of Seven Type Strains of the Genus Streptomyces.</title>
        <authorList>
            <person name="Aziz S."/>
            <person name="Coretto E."/>
            <person name="Chronakova A."/>
            <person name="Sproer C."/>
            <person name="Huber K."/>
            <person name="Nouioui I."/>
            <person name="Gross H."/>
        </authorList>
    </citation>
    <scope>NUCLEOTIDE SEQUENCE</scope>
    <source>
        <strain evidence="3">DSM 103493</strain>
    </source>
</reference>
<evidence type="ECO:0000313" key="3">
    <source>
        <dbReference type="EMBL" id="MCF1600366.1"/>
    </source>
</evidence>
<evidence type="ECO:0000256" key="1">
    <source>
        <dbReference type="SAM" id="Phobius"/>
    </source>
</evidence>
<comment type="caution">
    <text evidence="3">The sequence shown here is derived from an EMBL/GenBank/DDBJ whole genome shotgun (WGS) entry which is preliminary data.</text>
</comment>
<dbReference type="AlphaFoldDB" id="A0A9X1QAR3"/>
<keyword evidence="4" id="KW-1185">Reference proteome</keyword>